<comment type="caution">
    <text evidence="1">The sequence shown here is derived from an EMBL/GenBank/DDBJ whole genome shotgun (WGS) entry which is preliminary data.</text>
</comment>
<keyword evidence="2" id="KW-1185">Reference proteome</keyword>
<dbReference type="Proteomes" id="UP000774617">
    <property type="component" value="Unassembled WGS sequence"/>
</dbReference>
<organism evidence="1 2">
    <name type="scientific">Macrophomina phaseolina</name>
    <dbReference type="NCBI Taxonomy" id="35725"/>
    <lineage>
        <taxon>Eukaryota</taxon>
        <taxon>Fungi</taxon>
        <taxon>Dikarya</taxon>
        <taxon>Ascomycota</taxon>
        <taxon>Pezizomycotina</taxon>
        <taxon>Dothideomycetes</taxon>
        <taxon>Dothideomycetes incertae sedis</taxon>
        <taxon>Botryosphaeriales</taxon>
        <taxon>Botryosphaeriaceae</taxon>
        <taxon>Macrophomina</taxon>
    </lineage>
</organism>
<accession>A0ABQ8GPN2</accession>
<proteinExistence type="predicted"/>
<gene>
    <name evidence="1" type="ORF">B0J12DRAFT_648257</name>
</gene>
<name>A0ABQ8GPN2_9PEZI</name>
<reference evidence="1 2" key="1">
    <citation type="journal article" date="2021" name="Nat. Commun.">
        <title>Genetic determinants of endophytism in the Arabidopsis root mycobiome.</title>
        <authorList>
            <person name="Mesny F."/>
            <person name="Miyauchi S."/>
            <person name="Thiergart T."/>
            <person name="Pickel B."/>
            <person name="Atanasova L."/>
            <person name="Karlsson M."/>
            <person name="Huettel B."/>
            <person name="Barry K.W."/>
            <person name="Haridas S."/>
            <person name="Chen C."/>
            <person name="Bauer D."/>
            <person name="Andreopoulos W."/>
            <person name="Pangilinan J."/>
            <person name="LaButti K."/>
            <person name="Riley R."/>
            <person name="Lipzen A."/>
            <person name="Clum A."/>
            <person name="Drula E."/>
            <person name="Henrissat B."/>
            <person name="Kohler A."/>
            <person name="Grigoriev I.V."/>
            <person name="Martin F.M."/>
            <person name="Hacquard S."/>
        </authorList>
    </citation>
    <scope>NUCLEOTIDE SEQUENCE [LARGE SCALE GENOMIC DNA]</scope>
    <source>
        <strain evidence="1 2">MPI-SDFR-AT-0080</strain>
    </source>
</reference>
<evidence type="ECO:0000313" key="1">
    <source>
        <dbReference type="EMBL" id="KAH7061537.1"/>
    </source>
</evidence>
<dbReference type="EMBL" id="JAGTJR010000004">
    <property type="protein sequence ID" value="KAH7061537.1"/>
    <property type="molecule type" value="Genomic_DNA"/>
</dbReference>
<sequence>MNFLFLARAADLAEARMCIRSAGRSSPLTIHSFATMTVDESRLLEQYMCSGARMQTGINIGLRAFFMHVMQLQGVVTG</sequence>
<protein>
    <submittedName>
        <fullName evidence="1">Uncharacterized protein</fullName>
    </submittedName>
</protein>
<evidence type="ECO:0000313" key="2">
    <source>
        <dbReference type="Proteomes" id="UP000774617"/>
    </source>
</evidence>